<evidence type="ECO:0000256" key="3">
    <source>
        <dbReference type="ARBA" id="ARBA00022722"/>
    </source>
</evidence>
<dbReference type="Pfam" id="PF13456">
    <property type="entry name" value="RVT_3"/>
    <property type="match status" value="1"/>
</dbReference>
<proteinExistence type="predicted"/>
<dbReference type="PANTHER" id="PTHR48475:SF2">
    <property type="entry name" value="RIBONUCLEASE H"/>
    <property type="match status" value="1"/>
</dbReference>
<keyword evidence="2" id="KW-0548">Nucleotidyltransferase</keyword>
<dbReference type="Proteomes" id="UP001168877">
    <property type="component" value="Unassembled WGS sequence"/>
</dbReference>
<sequence>MYLSVSESVTSSILVRQEEGIQKPVYYTSKALLPAETRYSPTEKMALALMTAARKLRLYFQAHKIGVYTNCPLKLILQKPEVSGRLTKWAIELSEFDIEYLPRIAINGQAMAEFVAKFTEPNMEVTRMMVEQAKKNSYGNSVSTDRQTRMAGGAGVVVLTPKGNSVGYALHFDFKATNNQSEYEALLAGLRVCTALGADEVEIFSDSQVVVNQMLDEYQARDESMIAYLKLAKELLGRFKEYKIV</sequence>
<evidence type="ECO:0000259" key="7">
    <source>
        <dbReference type="Pfam" id="PF13456"/>
    </source>
</evidence>
<dbReference type="GO" id="GO:0003676">
    <property type="term" value="F:nucleic acid binding"/>
    <property type="evidence" value="ECO:0007669"/>
    <property type="project" value="InterPro"/>
</dbReference>
<evidence type="ECO:0000313" key="9">
    <source>
        <dbReference type="EMBL" id="KAK0571069.1"/>
    </source>
</evidence>
<name>A0AA39RCU4_ACESA</name>
<dbReference type="SUPFAM" id="SSF56672">
    <property type="entry name" value="DNA/RNA polymerases"/>
    <property type="match status" value="1"/>
</dbReference>
<dbReference type="AlphaFoldDB" id="A0AA39RCU4"/>
<evidence type="ECO:0000313" key="10">
    <source>
        <dbReference type="Proteomes" id="UP001168877"/>
    </source>
</evidence>
<gene>
    <name evidence="9" type="ORF">LWI29_010549</name>
</gene>
<dbReference type="Gene3D" id="3.30.420.10">
    <property type="entry name" value="Ribonuclease H-like superfamily/Ribonuclease H"/>
    <property type="match status" value="1"/>
</dbReference>
<evidence type="ECO:0000256" key="2">
    <source>
        <dbReference type="ARBA" id="ARBA00022695"/>
    </source>
</evidence>
<evidence type="ECO:0000256" key="1">
    <source>
        <dbReference type="ARBA" id="ARBA00022679"/>
    </source>
</evidence>
<dbReference type="InterPro" id="IPR041373">
    <property type="entry name" value="RT_RNaseH"/>
</dbReference>
<dbReference type="Gene3D" id="3.10.20.370">
    <property type="match status" value="1"/>
</dbReference>
<evidence type="ECO:0000256" key="5">
    <source>
        <dbReference type="ARBA" id="ARBA00022801"/>
    </source>
</evidence>
<protein>
    <recommendedName>
        <fullName evidence="11">RNase H type-1 domain-containing protein</fullName>
    </recommendedName>
</protein>
<dbReference type="GO" id="GO:0003964">
    <property type="term" value="F:RNA-directed DNA polymerase activity"/>
    <property type="evidence" value="ECO:0007669"/>
    <property type="project" value="UniProtKB-KW"/>
</dbReference>
<evidence type="ECO:0000259" key="8">
    <source>
        <dbReference type="Pfam" id="PF17917"/>
    </source>
</evidence>
<comment type="caution">
    <text evidence="9">The sequence shown here is derived from an EMBL/GenBank/DDBJ whole genome shotgun (WGS) entry which is preliminary data.</text>
</comment>
<keyword evidence="3" id="KW-0540">Nuclease</keyword>
<evidence type="ECO:0000256" key="6">
    <source>
        <dbReference type="ARBA" id="ARBA00022918"/>
    </source>
</evidence>
<organism evidence="9 10">
    <name type="scientific">Acer saccharum</name>
    <name type="common">Sugar maple</name>
    <dbReference type="NCBI Taxonomy" id="4024"/>
    <lineage>
        <taxon>Eukaryota</taxon>
        <taxon>Viridiplantae</taxon>
        <taxon>Streptophyta</taxon>
        <taxon>Embryophyta</taxon>
        <taxon>Tracheophyta</taxon>
        <taxon>Spermatophyta</taxon>
        <taxon>Magnoliopsida</taxon>
        <taxon>eudicotyledons</taxon>
        <taxon>Gunneridae</taxon>
        <taxon>Pentapetalae</taxon>
        <taxon>rosids</taxon>
        <taxon>malvids</taxon>
        <taxon>Sapindales</taxon>
        <taxon>Sapindaceae</taxon>
        <taxon>Hippocastanoideae</taxon>
        <taxon>Acereae</taxon>
        <taxon>Acer</taxon>
    </lineage>
</organism>
<keyword evidence="1" id="KW-0808">Transferase</keyword>
<dbReference type="InterPro" id="IPR012337">
    <property type="entry name" value="RNaseH-like_sf"/>
</dbReference>
<accession>A0AA39RCU4</accession>
<dbReference type="PANTHER" id="PTHR48475">
    <property type="entry name" value="RIBONUCLEASE H"/>
    <property type="match status" value="1"/>
</dbReference>
<feature type="domain" description="Reverse transcriptase RNase H-like" evidence="8">
    <location>
        <begin position="5"/>
        <end position="96"/>
    </location>
</feature>
<dbReference type="GO" id="GO:0004523">
    <property type="term" value="F:RNA-DNA hybrid ribonuclease activity"/>
    <property type="evidence" value="ECO:0007669"/>
    <property type="project" value="InterPro"/>
</dbReference>
<dbReference type="InterPro" id="IPR036397">
    <property type="entry name" value="RNaseH_sf"/>
</dbReference>
<keyword evidence="4" id="KW-0255">Endonuclease</keyword>
<dbReference type="InterPro" id="IPR043502">
    <property type="entry name" value="DNA/RNA_pol_sf"/>
</dbReference>
<feature type="domain" description="RNase H type-1" evidence="7">
    <location>
        <begin position="146"/>
        <end position="244"/>
    </location>
</feature>
<evidence type="ECO:0008006" key="11">
    <source>
        <dbReference type="Google" id="ProtNLM"/>
    </source>
</evidence>
<dbReference type="InterPro" id="IPR002156">
    <property type="entry name" value="RNaseH_domain"/>
</dbReference>
<keyword evidence="6" id="KW-0695">RNA-directed DNA polymerase</keyword>
<evidence type="ECO:0000256" key="4">
    <source>
        <dbReference type="ARBA" id="ARBA00022759"/>
    </source>
</evidence>
<reference evidence="9" key="1">
    <citation type="journal article" date="2022" name="Plant J.">
        <title>Strategies of tolerance reflected in two North American maple genomes.</title>
        <authorList>
            <person name="McEvoy S.L."/>
            <person name="Sezen U.U."/>
            <person name="Trouern-Trend A."/>
            <person name="McMahon S.M."/>
            <person name="Schaberg P.G."/>
            <person name="Yang J."/>
            <person name="Wegrzyn J.L."/>
            <person name="Swenson N.G."/>
        </authorList>
    </citation>
    <scope>NUCLEOTIDE SEQUENCE</scope>
    <source>
        <strain evidence="9">NS2018</strain>
    </source>
</reference>
<dbReference type="SUPFAM" id="SSF53098">
    <property type="entry name" value="Ribonuclease H-like"/>
    <property type="match status" value="1"/>
</dbReference>
<dbReference type="Pfam" id="PF17917">
    <property type="entry name" value="RT_RNaseH"/>
    <property type="match status" value="1"/>
</dbReference>
<keyword evidence="5" id="KW-0378">Hydrolase</keyword>
<reference evidence="9" key="2">
    <citation type="submission" date="2023-06" db="EMBL/GenBank/DDBJ databases">
        <authorList>
            <person name="Swenson N.G."/>
            <person name="Wegrzyn J.L."/>
            <person name="Mcevoy S.L."/>
        </authorList>
    </citation>
    <scope>NUCLEOTIDE SEQUENCE</scope>
    <source>
        <strain evidence="9">NS2018</strain>
        <tissue evidence="9">Leaf</tissue>
    </source>
</reference>
<keyword evidence="10" id="KW-1185">Reference proteome</keyword>
<dbReference type="EMBL" id="JAUESC010000388">
    <property type="protein sequence ID" value="KAK0571069.1"/>
    <property type="molecule type" value="Genomic_DNA"/>
</dbReference>
<dbReference type="CDD" id="cd09279">
    <property type="entry name" value="RNase_HI_like"/>
    <property type="match status" value="1"/>
</dbReference>